<reference evidence="2 3" key="1">
    <citation type="journal article" date="2019" name="Int. J. Syst. Evol. Microbiol.">
        <title>The Global Catalogue of Microorganisms (GCM) 10K type strain sequencing project: providing services to taxonomists for standard genome sequencing and annotation.</title>
        <authorList>
            <consortium name="The Broad Institute Genomics Platform"/>
            <consortium name="The Broad Institute Genome Sequencing Center for Infectious Disease"/>
            <person name="Wu L."/>
            <person name="Ma J."/>
        </authorList>
    </citation>
    <scope>NUCLEOTIDE SEQUENCE [LARGE SCALE GENOMIC DNA]</scope>
    <source>
        <strain evidence="2 3">JCM 15503</strain>
    </source>
</reference>
<dbReference type="PANTHER" id="PTHR40115:SF1">
    <property type="entry name" value="INNER MEMBRANE PROTEIN WITH PEPSY TM HELIX"/>
    <property type="match status" value="1"/>
</dbReference>
<sequence>MSKDRNAWLRTLLQWHWISSAICLVGLLGFSITGFTLNHAGEIEAKPAVHNQTGTLTPDLLKLLDASPAAKKDKANAPLPPAVRDKLMAETSLRWPAETEAEWSPDEVYLPLPRPGGDAWLRIDRHEGSFEAELTDRGWLAYFNDLHKGRHTGTAWRWFIDLLAIGCCLFALTGLLILQIHARHRALTWPLVGAGLLLPALVALLLMH</sequence>
<evidence type="ECO:0000256" key="1">
    <source>
        <dbReference type="SAM" id="Phobius"/>
    </source>
</evidence>
<dbReference type="PANTHER" id="PTHR40115">
    <property type="entry name" value="INNER MEMBRANE PROTEIN WITH PEPSY TM HELIX"/>
    <property type="match status" value="1"/>
</dbReference>
<feature type="transmembrane region" description="Helical" evidence="1">
    <location>
        <begin position="158"/>
        <end position="180"/>
    </location>
</feature>
<gene>
    <name evidence="2" type="ORF">GCM10009107_48850</name>
</gene>
<name>A0ABN1KDN3_9BURK</name>
<keyword evidence="1" id="KW-0472">Membrane</keyword>
<dbReference type="Proteomes" id="UP001500279">
    <property type="component" value="Unassembled WGS sequence"/>
</dbReference>
<keyword evidence="1" id="KW-0812">Transmembrane</keyword>
<dbReference type="EMBL" id="BAAAEW010000037">
    <property type="protein sequence ID" value="GAA0763489.1"/>
    <property type="molecule type" value="Genomic_DNA"/>
</dbReference>
<keyword evidence="1" id="KW-1133">Transmembrane helix</keyword>
<evidence type="ECO:0000313" key="3">
    <source>
        <dbReference type="Proteomes" id="UP001500279"/>
    </source>
</evidence>
<dbReference type="InterPro" id="IPR032307">
    <property type="entry name" value="PepSY_TM-like_2"/>
</dbReference>
<comment type="caution">
    <text evidence="2">The sequence shown here is derived from an EMBL/GenBank/DDBJ whole genome shotgun (WGS) entry which is preliminary data.</text>
</comment>
<feature type="transmembrane region" description="Helical" evidence="1">
    <location>
        <begin position="186"/>
        <end position="207"/>
    </location>
</feature>
<evidence type="ECO:0000313" key="2">
    <source>
        <dbReference type="EMBL" id="GAA0763489.1"/>
    </source>
</evidence>
<organism evidence="2 3">
    <name type="scientific">Ideonella azotifigens</name>
    <dbReference type="NCBI Taxonomy" id="513160"/>
    <lineage>
        <taxon>Bacteria</taxon>
        <taxon>Pseudomonadati</taxon>
        <taxon>Pseudomonadota</taxon>
        <taxon>Betaproteobacteria</taxon>
        <taxon>Burkholderiales</taxon>
        <taxon>Sphaerotilaceae</taxon>
        <taxon>Ideonella</taxon>
    </lineage>
</organism>
<protein>
    <submittedName>
        <fullName evidence="2">PepSY-associated TM helix domain-containing protein</fullName>
    </submittedName>
</protein>
<feature type="transmembrane region" description="Helical" evidence="1">
    <location>
        <begin position="15"/>
        <end position="37"/>
    </location>
</feature>
<dbReference type="RefSeq" id="WP_141289981.1">
    <property type="nucleotide sequence ID" value="NZ_BAAAEW010000037.1"/>
</dbReference>
<proteinExistence type="predicted"/>
<keyword evidence="3" id="KW-1185">Reference proteome</keyword>
<dbReference type="Pfam" id="PF16357">
    <property type="entry name" value="PepSY_TM_like_2"/>
    <property type="match status" value="1"/>
</dbReference>
<accession>A0ABN1KDN3</accession>